<dbReference type="PROSITE" id="PS51752">
    <property type="entry name" value="JACALIN_LECTIN"/>
    <property type="match status" value="4"/>
</dbReference>
<sequence>MSSYSRQWTPDVFVSFQYNEVAPERFTSTLFKQLKRAGIGYRDSHYQKDAGLLEPIRQARFALVVFSANYANSEQCLEELVKILLRRGDSKYPTLVVIPIFHGMDPAKVLEFGTKGEFKQALGSLGGKKKDEKKKEWRRALVKVEGIPGYELKKDANGVESELIKTIVKRLVNEIRSLYSHKVFGPFGGRGERSWHFDKINGIYVEYKDFIKSIKFDVKGNTKTEEQHGEKDGYRTYKVKLIDKEEEHITSFSGHFKWANNGGIRINSLTFETNKRILGPTNRKEEEKRQDKKEEAEDEKRQKKKEKGKKKEEAEEKEEFFSVPLPSDAGEVIEFFGSYGREKGDDFLTSIGARVKLLPPKKFCPVGLFGSRRGKKWDDGNRHTTVKGIRVIRDSSGNRCIQSIAFLYDKVDGNWSPHGGDAERPEEFIINDPNEYLSSISGYYTSAGITSLTFLTNKKRTNTIGHEKGTHFSSPATGFKIVGFYGWRDKLLHGIGAYFEPIPDLEPIKSFGPFGGGNAWDDGKFKGVKEIYIAASSDIRSIQFVYDDGSKNGCTIMHPKGVSCHSNGTKVPFHYPDEYLTSISGYMGDDGSIRSLTFDSNRERHGPYGKEEGEHFWYPSNGTKIIGFYGRWGKTLNSIGVYAESMPPGSPHGVNGARGVNGGEKWDDGKYTDVRGFRVIASGNKIESITFLYDNNGSLVEGTPHGGGDVSTGEWEMLNFPQVRLTTITGYSRKEGNPGQTIIHNLRIYTTSTKKYYGPYAERGDQEKKNSLRFRIPEKPEKGGIVGFFGRAGTHLNFIGAHLEP</sequence>
<dbReference type="SMART" id="SM00915">
    <property type="entry name" value="Jacalin"/>
    <property type="match status" value="4"/>
</dbReference>
<dbReference type="SUPFAM" id="SSF51101">
    <property type="entry name" value="Mannose-binding lectins"/>
    <property type="match status" value="4"/>
</dbReference>
<dbReference type="InterPro" id="IPR000157">
    <property type="entry name" value="TIR_dom"/>
</dbReference>
<evidence type="ECO:0000313" key="7">
    <source>
        <dbReference type="Proteomes" id="UP000806378"/>
    </source>
</evidence>
<evidence type="ECO:0000259" key="5">
    <source>
        <dbReference type="PROSITE" id="PS51752"/>
    </source>
</evidence>
<dbReference type="EMBL" id="MU089614">
    <property type="protein sequence ID" value="KAF7850421.1"/>
    <property type="molecule type" value="Genomic_DNA"/>
</dbReference>
<dbReference type="PANTHER" id="PTHR47293:SF68">
    <property type="entry name" value="JACALIN-RELATED LECTIN 3"/>
    <property type="match status" value="1"/>
</dbReference>
<dbReference type="SMART" id="SM00255">
    <property type="entry name" value="TIR"/>
    <property type="match status" value="1"/>
</dbReference>
<dbReference type="PANTHER" id="PTHR47293">
    <property type="entry name" value="JACALIN-RELATED LECTIN 3"/>
    <property type="match status" value="1"/>
</dbReference>
<reference evidence="6" key="1">
    <citation type="submission" date="2020-05" db="EMBL/GenBank/DDBJ databases">
        <title>WGS assembly of Corymbia citriodora subspecies variegata.</title>
        <authorList>
            <person name="Barry K."/>
            <person name="Hundley H."/>
            <person name="Shu S."/>
            <person name="Jenkins J."/>
            <person name="Grimwood J."/>
            <person name="Baten A."/>
        </authorList>
    </citation>
    <scope>NUCLEOTIDE SEQUENCE</scope>
    <source>
        <strain evidence="6">CV2-018</strain>
    </source>
</reference>
<dbReference type="Proteomes" id="UP000806378">
    <property type="component" value="Unassembled WGS sequence"/>
</dbReference>
<dbReference type="GO" id="GO:0030246">
    <property type="term" value="F:carbohydrate binding"/>
    <property type="evidence" value="ECO:0007669"/>
    <property type="project" value="UniProtKB-KW"/>
</dbReference>
<comment type="similarity">
    <text evidence="1">Belongs to the jacalin lectin family.</text>
</comment>
<dbReference type="InterPro" id="IPR033734">
    <property type="entry name" value="Jacalin-like_lectin_dom_plant"/>
</dbReference>
<dbReference type="InterPro" id="IPR036404">
    <property type="entry name" value="Jacalin-like_lectin_dom_sf"/>
</dbReference>
<dbReference type="InterPro" id="IPR035897">
    <property type="entry name" value="Toll_tir_struct_dom_sf"/>
</dbReference>
<evidence type="ECO:0008006" key="8">
    <source>
        <dbReference type="Google" id="ProtNLM"/>
    </source>
</evidence>
<feature type="domain" description="Jacalin-type lectin" evidence="5">
    <location>
        <begin position="360"/>
        <end position="501"/>
    </location>
</feature>
<feature type="domain" description="Jacalin-type lectin" evidence="5">
    <location>
        <begin position="652"/>
        <end position="805"/>
    </location>
</feature>
<dbReference type="FunFam" id="2.100.10.30:FF:000001">
    <property type="entry name" value="Jacalin-related lectin 33"/>
    <property type="match status" value="1"/>
</dbReference>
<feature type="compositionally biased region" description="Basic and acidic residues" evidence="3">
    <location>
        <begin position="282"/>
        <end position="301"/>
    </location>
</feature>
<name>A0A8T0CS51_CORYI</name>
<dbReference type="Gramene" id="rna-gnl|WGS:JABURB|Cocit.L5522.1">
    <property type="protein sequence ID" value="cds-KAF7850421.1"/>
    <property type="gene ID" value="gene-BT93_L5522"/>
</dbReference>
<feature type="domain" description="TIR" evidence="4">
    <location>
        <begin position="8"/>
        <end position="175"/>
    </location>
</feature>
<organism evidence="6 7">
    <name type="scientific">Corymbia citriodora subsp. variegata</name>
    <dbReference type="NCBI Taxonomy" id="360336"/>
    <lineage>
        <taxon>Eukaryota</taxon>
        <taxon>Viridiplantae</taxon>
        <taxon>Streptophyta</taxon>
        <taxon>Embryophyta</taxon>
        <taxon>Tracheophyta</taxon>
        <taxon>Spermatophyta</taxon>
        <taxon>Magnoliopsida</taxon>
        <taxon>eudicotyledons</taxon>
        <taxon>Gunneridae</taxon>
        <taxon>Pentapetalae</taxon>
        <taxon>rosids</taxon>
        <taxon>malvids</taxon>
        <taxon>Myrtales</taxon>
        <taxon>Myrtaceae</taxon>
        <taxon>Myrtoideae</taxon>
        <taxon>Eucalypteae</taxon>
        <taxon>Corymbia</taxon>
    </lineage>
</organism>
<dbReference type="Pfam" id="PF01419">
    <property type="entry name" value="Jacalin"/>
    <property type="match status" value="4"/>
</dbReference>
<protein>
    <recommendedName>
        <fullName evidence="8">TIR domain-containing protein</fullName>
    </recommendedName>
</protein>
<evidence type="ECO:0000256" key="1">
    <source>
        <dbReference type="ARBA" id="ARBA00006568"/>
    </source>
</evidence>
<accession>A0A8T0CS51</accession>
<dbReference type="OrthoDB" id="4325201at2759"/>
<feature type="domain" description="Jacalin-type lectin" evidence="5">
    <location>
        <begin position="181"/>
        <end position="357"/>
    </location>
</feature>
<gene>
    <name evidence="6" type="ORF">BT93_L5522</name>
</gene>
<dbReference type="Pfam" id="PF01582">
    <property type="entry name" value="TIR"/>
    <property type="match status" value="1"/>
</dbReference>
<evidence type="ECO:0000256" key="2">
    <source>
        <dbReference type="ARBA" id="ARBA00022734"/>
    </source>
</evidence>
<proteinExistence type="inferred from homology"/>
<keyword evidence="2" id="KW-0430">Lectin</keyword>
<dbReference type="InterPro" id="IPR001229">
    <property type="entry name" value="Jacalin-like_lectin_dom"/>
</dbReference>
<evidence type="ECO:0000313" key="6">
    <source>
        <dbReference type="EMBL" id="KAF7850421.1"/>
    </source>
</evidence>
<feature type="region of interest" description="Disordered" evidence="3">
    <location>
        <begin position="280"/>
        <end position="320"/>
    </location>
</feature>
<dbReference type="Gene3D" id="3.40.50.10140">
    <property type="entry name" value="Toll/interleukin-1 receptor homology (TIR) domain"/>
    <property type="match status" value="1"/>
</dbReference>
<feature type="domain" description="Jacalin-type lectin" evidence="5">
    <location>
        <begin position="505"/>
        <end position="645"/>
    </location>
</feature>
<evidence type="ECO:0000256" key="3">
    <source>
        <dbReference type="SAM" id="MobiDB-lite"/>
    </source>
</evidence>
<dbReference type="GO" id="GO:0007165">
    <property type="term" value="P:signal transduction"/>
    <property type="evidence" value="ECO:0007669"/>
    <property type="project" value="InterPro"/>
</dbReference>
<dbReference type="AlphaFoldDB" id="A0A8T0CS51"/>
<comment type="caution">
    <text evidence="6">The sequence shown here is derived from an EMBL/GenBank/DDBJ whole genome shotgun (WGS) entry which is preliminary data.</text>
</comment>
<dbReference type="CDD" id="cd09612">
    <property type="entry name" value="Jacalin"/>
    <property type="match status" value="2"/>
</dbReference>
<dbReference type="PROSITE" id="PS50104">
    <property type="entry name" value="TIR"/>
    <property type="match status" value="1"/>
</dbReference>
<dbReference type="SUPFAM" id="SSF52200">
    <property type="entry name" value="Toll/Interleukin receptor TIR domain"/>
    <property type="match status" value="1"/>
</dbReference>
<dbReference type="Gene3D" id="2.100.10.30">
    <property type="entry name" value="Jacalin-like lectin domain"/>
    <property type="match status" value="4"/>
</dbReference>
<keyword evidence="7" id="KW-1185">Reference proteome</keyword>
<evidence type="ECO:0000259" key="4">
    <source>
        <dbReference type="PROSITE" id="PS50104"/>
    </source>
</evidence>